<reference evidence="2 3" key="1">
    <citation type="submission" date="2012-12" db="EMBL/GenBank/DDBJ databases">
        <title>Genome Assembly of Photobacterium sp. AK15.</title>
        <authorList>
            <person name="Khatri I."/>
            <person name="Vaidya B."/>
            <person name="Srinivas T.N.R."/>
            <person name="Subramanian S."/>
            <person name="Pinnaka A."/>
        </authorList>
    </citation>
    <scope>NUCLEOTIDE SEQUENCE [LARGE SCALE GENOMIC DNA]</scope>
    <source>
        <strain evidence="2 3">AK15</strain>
    </source>
</reference>
<comment type="caution">
    <text evidence="2">The sequence shown here is derived from an EMBL/GenBank/DDBJ whole genome shotgun (WGS) entry which is preliminary data.</text>
</comment>
<accession>L8JEB0</accession>
<dbReference type="AlphaFoldDB" id="L8JEB0"/>
<dbReference type="PATRIC" id="fig|1056511.3.peg.2434"/>
<keyword evidence="3" id="KW-1185">Reference proteome</keyword>
<evidence type="ECO:0000313" key="3">
    <source>
        <dbReference type="Proteomes" id="UP000011134"/>
    </source>
</evidence>
<protein>
    <submittedName>
        <fullName evidence="2">Protein serine/threonine phosphatase PrpC, regulation of stationary phase</fullName>
    </submittedName>
</protein>
<evidence type="ECO:0000259" key="1">
    <source>
        <dbReference type="PROSITE" id="PS51746"/>
    </source>
</evidence>
<proteinExistence type="predicted"/>
<dbReference type="EMBL" id="AMZO01000016">
    <property type="protein sequence ID" value="ELR65854.1"/>
    <property type="molecule type" value="Genomic_DNA"/>
</dbReference>
<dbReference type="InterPro" id="IPR001932">
    <property type="entry name" value="PPM-type_phosphatase-like_dom"/>
</dbReference>
<dbReference type="SUPFAM" id="SSF81606">
    <property type="entry name" value="PP2C-like"/>
    <property type="match status" value="1"/>
</dbReference>
<dbReference type="OrthoDB" id="9801841at2"/>
<sequence length="249" mass="27793">MLKIIETASFCFPKSDHRINEDSILMPKKLGSGVLFAVADGVGSYSGAELASKCAVKHLETVTESNYITNVETVFLDVRDKVISLARNNDSLFQAATTLSFGYLNEEGLLIGHIGDCRLYVRNNSKLQQLTKDHSQYQQAVDAGIYTKRQLRNVSEKARRTLTTAIARQVDMHFEKSFIPIDELPIENGCIALFAMSDGAHQLWEKRARFSQNTMKSVSNFSSSLKKRIERNGPVDDYSMVALSVEISS</sequence>
<dbReference type="SMART" id="SM00332">
    <property type="entry name" value="PP2Cc"/>
    <property type="match status" value="1"/>
</dbReference>
<organism evidence="2 3">
    <name type="scientific">Photobacterium marinum</name>
    <dbReference type="NCBI Taxonomy" id="1056511"/>
    <lineage>
        <taxon>Bacteria</taxon>
        <taxon>Pseudomonadati</taxon>
        <taxon>Pseudomonadota</taxon>
        <taxon>Gammaproteobacteria</taxon>
        <taxon>Vibrionales</taxon>
        <taxon>Vibrionaceae</taxon>
        <taxon>Photobacterium</taxon>
    </lineage>
</organism>
<dbReference type="InterPro" id="IPR036457">
    <property type="entry name" value="PPM-type-like_dom_sf"/>
</dbReference>
<evidence type="ECO:0000313" key="2">
    <source>
        <dbReference type="EMBL" id="ELR65854.1"/>
    </source>
</evidence>
<dbReference type="PROSITE" id="PS51746">
    <property type="entry name" value="PPM_2"/>
    <property type="match status" value="1"/>
</dbReference>
<gene>
    <name evidence="2" type="ORF">C942_00941</name>
</gene>
<dbReference type="Pfam" id="PF13672">
    <property type="entry name" value="PP2C_2"/>
    <property type="match status" value="1"/>
</dbReference>
<name>L8JEB0_9GAMM</name>
<dbReference type="Proteomes" id="UP000011134">
    <property type="component" value="Unassembled WGS sequence"/>
</dbReference>
<feature type="domain" description="PPM-type phosphatase" evidence="1">
    <location>
        <begin position="7"/>
        <end position="245"/>
    </location>
</feature>
<dbReference type="Gene3D" id="3.60.40.10">
    <property type="entry name" value="PPM-type phosphatase domain"/>
    <property type="match status" value="1"/>
</dbReference>
<dbReference type="CDD" id="cd00143">
    <property type="entry name" value="PP2Cc"/>
    <property type="match status" value="1"/>
</dbReference>
<dbReference type="SMART" id="SM00331">
    <property type="entry name" value="PP2C_SIG"/>
    <property type="match status" value="1"/>
</dbReference>